<evidence type="ECO:0000256" key="1">
    <source>
        <dbReference type="SAM" id="MobiDB-lite"/>
    </source>
</evidence>
<comment type="caution">
    <text evidence="2">The sequence shown here is derived from an EMBL/GenBank/DDBJ whole genome shotgun (WGS) entry which is preliminary data.</text>
</comment>
<dbReference type="EMBL" id="JAQQWM010000006">
    <property type="protein sequence ID" value="KAK8060136.1"/>
    <property type="molecule type" value="Genomic_DNA"/>
</dbReference>
<sequence>MSGAKGTGTMKDSAEQPASEASVKPSSQLDSSIKDENPPTYGLTLVDRSIAINAKEEIQRNIDGSGDPHIPDAPGSVLHEMGEDPSERLPTEGSTSQRCEDIIPQSTVKLEPNLETAIHSCLSAESESVSNCSFEETSPLPIDSNVRPPALFVQGVSDVHPLGPVLVAVVDGVLGGAAVELQLALLVCGVRVGFACFPRLSTGVSPPSFLRYWSLFTDLVINSQDLAGLRDRHSLRLVGLHDFQGHPLFRHRAANP</sequence>
<evidence type="ECO:0000313" key="2">
    <source>
        <dbReference type="EMBL" id="KAK8060136.1"/>
    </source>
</evidence>
<organism evidence="2 3">
    <name type="scientific">Apiospora saccharicola</name>
    <dbReference type="NCBI Taxonomy" id="335842"/>
    <lineage>
        <taxon>Eukaryota</taxon>
        <taxon>Fungi</taxon>
        <taxon>Dikarya</taxon>
        <taxon>Ascomycota</taxon>
        <taxon>Pezizomycotina</taxon>
        <taxon>Sordariomycetes</taxon>
        <taxon>Xylariomycetidae</taxon>
        <taxon>Amphisphaeriales</taxon>
        <taxon>Apiosporaceae</taxon>
        <taxon>Apiospora</taxon>
    </lineage>
</organism>
<reference evidence="2 3" key="1">
    <citation type="submission" date="2023-01" db="EMBL/GenBank/DDBJ databases">
        <title>Analysis of 21 Apiospora genomes using comparative genomics revels a genus with tremendous synthesis potential of carbohydrate active enzymes and secondary metabolites.</title>
        <authorList>
            <person name="Sorensen T."/>
        </authorList>
    </citation>
    <scope>NUCLEOTIDE SEQUENCE [LARGE SCALE GENOMIC DNA]</scope>
    <source>
        <strain evidence="2 3">CBS 83171</strain>
    </source>
</reference>
<feature type="compositionally biased region" description="Basic and acidic residues" evidence="1">
    <location>
        <begin position="80"/>
        <end position="90"/>
    </location>
</feature>
<protein>
    <submittedName>
        <fullName evidence="2">Uncharacterized protein</fullName>
    </submittedName>
</protein>
<proteinExistence type="predicted"/>
<name>A0ABR1UMJ7_9PEZI</name>
<feature type="region of interest" description="Disordered" evidence="1">
    <location>
        <begin position="59"/>
        <end position="97"/>
    </location>
</feature>
<gene>
    <name evidence="2" type="ORF">PG996_010066</name>
</gene>
<feature type="region of interest" description="Disordered" evidence="1">
    <location>
        <begin position="1"/>
        <end position="42"/>
    </location>
</feature>
<evidence type="ECO:0000313" key="3">
    <source>
        <dbReference type="Proteomes" id="UP001446871"/>
    </source>
</evidence>
<accession>A0ABR1UMJ7</accession>
<dbReference type="Proteomes" id="UP001446871">
    <property type="component" value="Unassembled WGS sequence"/>
</dbReference>
<keyword evidence="3" id="KW-1185">Reference proteome</keyword>